<name>A0A368QNX5_SETIT</name>
<reference evidence="2" key="2">
    <citation type="submission" date="2015-07" db="EMBL/GenBank/DDBJ databases">
        <authorList>
            <person name="Noorani M."/>
        </authorList>
    </citation>
    <scope>NUCLEOTIDE SEQUENCE</scope>
    <source>
        <strain evidence="2">Yugu1</strain>
    </source>
</reference>
<feature type="compositionally biased region" description="Low complexity" evidence="1">
    <location>
        <begin position="95"/>
        <end position="106"/>
    </location>
</feature>
<evidence type="ECO:0000256" key="1">
    <source>
        <dbReference type="SAM" id="MobiDB-lite"/>
    </source>
</evidence>
<accession>A0A368QNX5</accession>
<dbReference type="EMBL" id="CM003530">
    <property type="protein sequence ID" value="RCV19676.1"/>
    <property type="molecule type" value="Genomic_DNA"/>
</dbReference>
<protein>
    <submittedName>
        <fullName evidence="2">Uncharacterized protein</fullName>
    </submittedName>
</protein>
<organism evidence="2">
    <name type="scientific">Setaria italica</name>
    <name type="common">Foxtail millet</name>
    <name type="synonym">Panicum italicum</name>
    <dbReference type="NCBI Taxonomy" id="4555"/>
    <lineage>
        <taxon>Eukaryota</taxon>
        <taxon>Viridiplantae</taxon>
        <taxon>Streptophyta</taxon>
        <taxon>Embryophyta</taxon>
        <taxon>Tracheophyta</taxon>
        <taxon>Spermatophyta</taxon>
        <taxon>Magnoliopsida</taxon>
        <taxon>Liliopsida</taxon>
        <taxon>Poales</taxon>
        <taxon>Poaceae</taxon>
        <taxon>PACMAD clade</taxon>
        <taxon>Panicoideae</taxon>
        <taxon>Panicodae</taxon>
        <taxon>Paniceae</taxon>
        <taxon>Cenchrinae</taxon>
        <taxon>Setaria</taxon>
    </lineage>
</organism>
<evidence type="ECO:0000313" key="2">
    <source>
        <dbReference type="EMBL" id="RCV19676.1"/>
    </source>
</evidence>
<dbReference type="AlphaFoldDB" id="A0A368QNX5"/>
<reference evidence="2" key="1">
    <citation type="journal article" date="2012" name="Nat. Biotechnol.">
        <title>Reference genome sequence of the model plant Setaria.</title>
        <authorList>
            <person name="Bennetzen J.L."/>
            <person name="Schmutz J."/>
            <person name="Wang H."/>
            <person name="Percifield R."/>
            <person name="Hawkins J."/>
            <person name="Pontaroli A.C."/>
            <person name="Estep M."/>
            <person name="Feng L."/>
            <person name="Vaughn J.N."/>
            <person name="Grimwood J."/>
            <person name="Jenkins J."/>
            <person name="Barry K."/>
            <person name="Lindquist E."/>
            <person name="Hellsten U."/>
            <person name="Deshpande S."/>
            <person name="Wang X."/>
            <person name="Wu X."/>
            <person name="Mitros T."/>
            <person name="Triplett J."/>
            <person name="Yang X."/>
            <person name="Ye C.Y."/>
            <person name="Mauro-Herrera M."/>
            <person name="Wang L."/>
            <person name="Li P."/>
            <person name="Sharma M."/>
            <person name="Sharma R."/>
            <person name="Ronald P.C."/>
            <person name="Panaud O."/>
            <person name="Kellogg E.A."/>
            <person name="Brutnell T.P."/>
            <person name="Doust A.N."/>
            <person name="Tuskan G.A."/>
            <person name="Rokhsar D."/>
            <person name="Devos K.M."/>
        </authorList>
    </citation>
    <scope>NUCLEOTIDE SEQUENCE [LARGE SCALE GENOMIC DNA]</scope>
    <source>
        <strain evidence="2">Yugu1</strain>
    </source>
</reference>
<feature type="compositionally biased region" description="Basic residues" evidence="1">
    <location>
        <begin position="1"/>
        <end position="10"/>
    </location>
</feature>
<proteinExistence type="predicted"/>
<feature type="compositionally biased region" description="Low complexity" evidence="1">
    <location>
        <begin position="124"/>
        <end position="133"/>
    </location>
</feature>
<sequence length="179" mass="19050">MGRKGRRRTARRDAGAPRPPHWQPCHPPRKPGCKHPAPQGTQRMEPRKPRPPSRSSHQWSQHLRRPPQPGKNHELRTDPASSHADPAIPEEDLAGSHVAAAGAGSEEGLRRRGKSEVAPPPPSSLLAGLLTSSSGGGGGRVRGSARVGRGTGEPPQSGRRGGESVYLDSLPSFLPCKTN</sequence>
<feature type="region of interest" description="Disordered" evidence="1">
    <location>
        <begin position="1"/>
        <end position="179"/>
    </location>
</feature>
<gene>
    <name evidence="2" type="ORF">SETIT_3G404100v2</name>
</gene>
<feature type="compositionally biased region" description="Pro residues" evidence="1">
    <location>
        <begin position="17"/>
        <end position="26"/>
    </location>
</feature>